<dbReference type="AlphaFoldDB" id="A0AAE4G6Y1"/>
<organism evidence="2">
    <name type="scientific">Herbaspirillum huttiense subsp. nephrolepidis</name>
    <dbReference type="NCBI Taxonomy" id="3075126"/>
    <lineage>
        <taxon>Bacteria</taxon>
        <taxon>Pseudomonadati</taxon>
        <taxon>Pseudomonadota</taxon>
        <taxon>Betaproteobacteria</taxon>
        <taxon>Burkholderiales</taxon>
        <taxon>Oxalobacteraceae</taxon>
        <taxon>Herbaspirillum</taxon>
    </lineage>
</organism>
<reference evidence="2" key="1">
    <citation type="submission" date="2023-02" db="EMBL/GenBank/DDBJ databases">
        <title>Description of Herbaspirillum huttiense subsp. nephrolepsisexaltata and Herbaspirillum huttiense subsp. lycopersicon.</title>
        <authorList>
            <person name="Poudel M."/>
            <person name="Sharma A."/>
            <person name="Goss E."/>
            <person name="Tapia J.H."/>
            <person name="Harmon C.M."/>
            <person name="Jones J.B."/>
        </authorList>
    </citation>
    <scope>NUCLEOTIDE SEQUENCE</scope>
    <source>
        <strain evidence="2">NC40101</strain>
    </source>
</reference>
<evidence type="ECO:0000313" key="2">
    <source>
        <dbReference type="EMBL" id="MDT0336916.1"/>
    </source>
</evidence>
<dbReference type="EMBL" id="JAVRAA010000003">
    <property type="protein sequence ID" value="MDT0336916.1"/>
    <property type="molecule type" value="Genomic_DNA"/>
</dbReference>
<evidence type="ECO:0000259" key="1">
    <source>
        <dbReference type="Pfam" id="PF19922"/>
    </source>
</evidence>
<comment type="caution">
    <text evidence="2">The sequence shown here is derived from an EMBL/GenBank/DDBJ whole genome shotgun (WGS) entry which is preliminary data.</text>
</comment>
<name>A0AAE4G6Y1_9BURK</name>
<feature type="domain" description="MoxR-vWA-beta-propeller ternary system" evidence="1">
    <location>
        <begin position="5"/>
        <end position="171"/>
    </location>
</feature>
<dbReference type="RefSeq" id="WP_310836974.1">
    <property type="nucleotide sequence ID" value="NZ_JAVLSM010000004.1"/>
</dbReference>
<sequence length="902" mass="99337">MSHKIRRPLYEGMQMVHALWFDLALLGETEARRRVLKHWTPGARLHLVQDGYLLMLAAPRYGHCAMLDGLPLCEQSGILSSAPLAPDERATTPTASIWLVRAAQVQLISLVAAPRINPAAWLDLSAITLHVPLLPPRGEAVGVEPLTVTPVRSIFAGAIPSPSAQREDFFKRVEQVQRKGLNRMPGTAVAQATVGLAAMLLGGIPLILRKLLGGGSQQTVRQEQTSPRSTNAAGASTLAQLLRAMAEKLAIITRASKVIGWRQAAYLRKMMELLEKGDMQEALRYAIPLDALSKVSRPAFGTPRPRAGLDITGPQSVSNAIGLGAELENYLRNKYRSTFERLDREGNIDEATFVLAELLKCGGEAVDYLERKGRIKQAAQLAETMELAPEIAVRLWCLEGNIERALQLAQLGQAFAAAVQLLERRQSPQAATLRLLWAQDLALRAHLSEAAEVIWPLADQRDQALTWLLQAERAGGTMGLRALLKKLTLLPDSLASSESSILQLLDDQSEAGAQQRARLGRELKTMAQHSFATRRLAAELMRPLLADRMTGRNSFDKKSFAQLLKLSEDHVLKADLPPLSIPNAEPPQTLGARRQTLPVHLTERGLLPIHDARCLSDGHYLLALGEAGVVRIDRHGRQLMQFPVPATRLVIAAGGQRALALAPRDRMWRVSRIDLLAGKVADWIVQPLRFWADDYDGLIWNAVIDNRLVAIDTSKEQLAVSWQVADLPGQIFAFQEESGTQTLLLSGADEIQQWRYQLPSRRLLQRDSFPRPGEQVWQLLPNSTRDTPTVLRLPSNAPFSSLLVHSRDISASVEIALDSARDKPEVSLAQGLLLVRSHSDDARSRCVVADVWTGMTFAELSLAAGESARVRLDNNHILLFDQAGRLIDIGCDDSQVHTLILV</sequence>
<gene>
    <name evidence="2" type="ORF">RJN63_08770</name>
</gene>
<proteinExistence type="predicted"/>
<accession>A0AAE4G6Y1</accession>
<protein>
    <submittedName>
        <fullName evidence="2">BpX6 domain-containing protein</fullName>
    </submittedName>
</protein>
<dbReference type="Pfam" id="PF19922">
    <property type="entry name" value="bpX6"/>
    <property type="match status" value="1"/>
</dbReference>
<dbReference type="InterPro" id="IPR045547">
    <property type="entry name" value="bpX6"/>
</dbReference>